<dbReference type="Gene3D" id="3.10.180.10">
    <property type="entry name" value="2,3-Dihydroxybiphenyl 1,2-Dioxygenase, domain 1"/>
    <property type="match status" value="1"/>
</dbReference>
<comment type="caution">
    <text evidence="2">The sequence shown here is derived from an EMBL/GenBank/DDBJ whole genome shotgun (WGS) entry which is preliminary data.</text>
</comment>
<accession>A0ABW9V034</accession>
<dbReference type="InterPro" id="IPR037523">
    <property type="entry name" value="VOC_core"/>
</dbReference>
<proteinExistence type="predicted"/>
<evidence type="ECO:0000313" key="3">
    <source>
        <dbReference type="Proteomes" id="UP000444401"/>
    </source>
</evidence>
<dbReference type="InterPro" id="IPR004360">
    <property type="entry name" value="Glyas_Fos-R_dOase_dom"/>
</dbReference>
<feature type="domain" description="VOC" evidence="1">
    <location>
        <begin position="4"/>
        <end position="154"/>
    </location>
</feature>
<dbReference type="SUPFAM" id="SSF54593">
    <property type="entry name" value="Glyoxalase/Bleomycin resistance protein/Dihydroxybiphenyl dioxygenase"/>
    <property type="match status" value="1"/>
</dbReference>
<dbReference type="RefSeq" id="WP_160734067.1">
    <property type="nucleotide sequence ID" value="NZ_WTYO01000005.1"/>
</dbReference>
<protein>
    <recommendedName>
        <fullName evidence="1">VOC domain-containing protein</fullName>
    </recommendedName>
</protein>
<name>A0ABW9V034_9SPHN</name>
<gene>
    <name evidence="2" type="ORF">GRI72_11510</name>
</gene>
<keyword evidence="3" id="KW-1185">Reference proteome</keyword>
<reference evidence="2 3" key="1">
    <citation type="submission" date="2019-12" db="EMBL/GenBank/DDBJ databases">
        <title>Genomic-based taxomic classification of the family Erythrobacteraceae.</title>
        <authorList>
            <person name="Xu L."/>
        </authorList>
    </citation>
    <scope>NUCLEOTIDE SEQUENCE [LARGE SCALE GENOMIC DNA]</scope>
    <source>
        <strain evidence="2 3">H32</strain>
    </source>
</reference>
<dbReference type="EMBL" id="WTYO01000005">
    <property type="protein sequence ID" value="MXO69447.1"/>
    <property type="molecule type" value="Genomic_DNA"/>
</dbReference>
<organism evidence="2 3">
    <name type="scientific">Pelagerythrobacter marinus</name>
    <dbReference type="NCBI Taxonomy" id="538382"/>
    <lineage>
        <taxon>Bacteria</taxon>
        <taxon>Pseudomonadati</taxon>
        <taxon>Pseudomonadota</taxon>
        <taxon>Alphaproteobacteria</taxon>
        <taxon>Sphingomonadales</taxon>
        <taxon>Erythrobacteraceae</taxon>
        <taxon>Pelagerythrobacter</taxon>
    </lineage>
</organism>
<dbReference type="Proteomes" id="UP000444401">
    <property type="component" value="Unassembled WGS sequence"/>
</dbReference>
<evidence type="ECO:0000313" key="2">
    <source>
        <dbReference type="EMBL" id="MXO69447.1"/>
    </source>
</evidence>
<dbReference type="Pfam" id="PF00903">
    <property type="entry name" value="Glyoxalase"/>
    <property type="match status" value="1"/>
</dbReference>
<dbReference type="PROSITE" id="PS51819">
    <property type="entry name" value="VOC"/>
    <property type="match status" value="1"/>
</dbReference>
<evidence type="ECO:0000259" key="1">
    <source>
        <dbReference type="PROSITE" id="PS51819"/>
    </source>
</evidence>
<dbReference type="InterPro" id="IPR029068">
    <property type="entry name" value="Glyas_Bleomycin-R_OHBP_Dase"/>
</dbReference>
<sequence>MTLAFQRFTIFCRDLDASLGFYRDVLGLAPVEEKVIEGAAAGALLQLPPCRMRIALLAVDAEADPVVGLFEVGGVDLDAIDYPRGSPAFGQTALLLSTTDFNGVHARLEAAGTEFLTPPLRYPKHQASERSPAGIYREMIFHDPDGQLVGVMQIEPLPEGAQA</sequence>